<evidence type="ECO:0000313" key="2">
    <source>
        <dbReference type="EMBL" id="KAJ6835909.1"/>
    </source>
</evidence>
<protein>
    <submittedName>
        <fullName evidence="2">Pollen-specific leucine-rich repeat extensin-like protein 4</fullName>
    </submittedName>
</protein>
<organism evidence="2 3">
    <name type="scientific">Iris pallida</name>
    <name type="common">Sweet iris</name>
    <dbReference type="NCBI Taxonomy" id="29817"/>
    <lineage>
        <taxon>Eukaryota</taxon>
        <taxon>Viridiplantae</taxon>
        <taxon>Streptophyta</taxon>
        <taxon>Embryophyta</taxon>
        <taxon>Tracheophyta</taxon>
        <taxon>Spermatophyta</taxon>
        <taxon>Magnoliopsida</taxon>
        <taxon>Liliopsida</taxon>
        <taxon>Asparagales</taxon>
        <taxon>Iridaceae</taxon>
        <taxon>Iridoideae</taxon>
        <taxon>Irideae</taxon>
        <taxon>Iris</taxon>
    </lineage>
</organism>
<keyword evidence="3" id="KW-1185">Reference proteome</keyword>
<dbReference type="Proteomes" id="UP001140949">
    <property type="component" value="Unassembled WGS sequence"/>
</dbReference>
<reference evidence="2" key="2">
    <citation type="submission" date="2023-04" db="EMBL/GenBank/DDBJ databases">
        <authorList>
            <person name="Bruccoleri R.E."/>
            <person name="Oakeley E.J."/>
            <person name="Faust A.-M."/>
            <person name="Dessus-Babus S."/>
            <person name="Altorfer M."/>
            <person name="Burckhardt D."/>
            <person name="Oertli M."/>
            <person name="Naumann U."/>
            <person name="Petersen F."/>
            <person name="Wong J."/>
        </authorList>
    </citation>
    <scope>NUCLEOTIDE SEQUENCE</scope>
    <source>
        <strain evidence="2">GSM-AAB239-AS_SAM_17_03QT</strain>
        <tissue evidence="2">Leaf</tissue>
    </source>
</reference>
<dbReference type="AlphaFoldDB" id="A0AAX6H4F3"/>
<name>A0AAX6H4F3_IRIPA</name>
<accession>A0AAX6H4F3</accession>
<feature type="region of interest" description="Disordered" evidence="1">
    <location>
        <begin position="27"/>
        <end position="67"/>
    </location>
</feature>
<gene>
    <name evidence="2" type="ORF">M6B38_329545</name>
</gene>
<sequence length="194" mass="21145">MERENLKEDSTGKEVLERAYKEGSAFRRWGAGGEGSGGQSADQRTAEIRIGSSTSKARHPLGEDAGSTAEISVAQRCGEGRWARQTRWRGSEEPGARDLGCCTKAPPHQACRAGRRGLTTDKGRRRWALVSGVSVALVRHRRGRATEFGRRLEWGQRPLAPHGAVLMLTPGDSAECCSALHGLDQDRTAVRGRR</sequence>
<evidence type="ECO:0000313" key="3">
    <source>
        <dbReference type="Proteomes" id="UP001140949"/>
    </source>
</evidence>
<dbReference type="EMBL" id="JANAVB010012800">
    <property type="protein sequence ID" value="KAJ6835909.1"/>
    <property type="molecule type" value="Genomic_DNA"/>
</dbReference>
<proteinExistence type="predicted"/>
<evidence type="ECO:0000256" key="1">
    <source>
        <dbReference type="SAM" id="MobiDB-lite"/>
    </source>
</evidence>
<comment type="caution">
    <text evidence="2">The sequence shown here is derived from an EMBL/GenBank/DDBJ whole genome shotgun (WGS) entry which is preliminary data.</text>
</comment>
<reference evidence="2" key="1">
    <citation type="journal article" date="2023" name="GigaByte">
        <title>Genome assembly of the bearded iris, Iris pallida Lam.</title>
        <authorList>
            <person name="Bruccoleri R.E."/>
            <person name="Oakeley E.J."/>
            <person name="Faust A.M.E."/>
            <person name="Altorfer M."/>
            <person name="Dessus-Babus S."/>
            <person name="Burckhardt D."/>
            <person name="Oertli M."/>
            <person name="Naumann U."/>
            <person name="Petersen F."/>
            <person name="Wong J."/>
        </authorList>
    </citation>
    <scope>NUCLEOTIDE SEQUENCE</scope>
    <source>
        <strain evidence="2">GSM-AAB239-AS_SAM_17_03QT</strain>
    </source>
</reference>